<keyword evidence="4 7" id="KW-0472">Membrane</keyword>
<name>A0AA40K4N3_9PEZI</name>
<keyword evidence="3 7" id="KW-1133">Transmembrane helix</keyword>
<feature type="transmembrane region" description="Helical" evidence="7">
    <location>
        <begin position="124"/>
        <end position="151"/>
    </location>
</feature>
<dbReference type="Proteomes" id="UP001172155">
    <property type="component" value="Unassembled WGS sequence"/>
</dbReference>
<protein>
    <recommendedName>
        <fullName evidence="8">Rhodopsin domain-containing protein</fullName>
    </recommendedName>
</protein>
<feature type="transmembrane region" description="Helical" evidence="7">
    <location>
        <begin position="171"/>
        <end position="192"/>
    </location>
</feature>
<organism evidence="9 10">
    <name type="scientific">Schizothecium vesticola</name>
    <dbReference type="NCBI Taxonomy" id="314040"/>
    <lineage>
        <taxon>Eukaryota</taxon>
        <taxon>Fungi</taxon>
        <taxon>Dikarya</taxon>
        <taxon>Ascomycota</taxon>
        <taxon>Pezizomycotina</taxon>
        <taxon>Sordariomycetes</taxon>
        <taxon>Sordariomycetidae</taxon>
        <taxon>Sordariales</taxon>
        <taxon>Schizotheciaceae</taxon>
        <taxon>Schizothecium</taxon>
    </lineage>
</organism>
<feature type="transmembrane region" description="Helical" evidence="7">
    <location>
        <begin position="204"/>
        <end position="226"/>
    </location>
</feature>
<feature type="transmembrane region" description="Helical" evidence="7">
    <location>
        <begin position="88"/>
        <end position="112"/>
    </location>
</feature>
<evidence type="ECO:0000256" key="1">
    <source>
        <dbReference type="ARBA" id="ARBA00004141"/>
    </source>
</evidence>
<dbReference type="InterPro" id="IPR052337">
    <property type="entry name" value="SAT4-like"/>
</dbReference>
<evidence type="ECO:0000256" key="2">
    <source>
        <dbReference type="ARBA" id="ARBA00022692"/>
    </source>
</evidence>
<accession>A0AA40K4N3</accession>
<dbReference type="PANTHER" id="PTHR33048">
    <property type="entry name" value="PTH11-LIKE INTEGRAL MEMBRANE PROTEIN (AFU_ORTHOLOGUE AFUA_5G11245)"/>
    <property type="match status" value="1"/>
</dbReference>
<reference evidence="9" key="1">
    <citation type="submission" date="2023-06" db="EMBL/GenBank/DDBJ databases">
        <title>Genome-scale phylogeny and comparative genomics of the fungal order Sordariales.</title>
        <authorList>
            <consortium name="Lawrence Berkeley National Laboratory"/>
            <person name="Hensen N."/>
            <person name="Bonometti L."/>
            <person name="Westerberg I."/>
            <person name="Brannstrom I.O."/>
            <person name="Guillou S."/>
            <person name="Cros-Aarteil S."/>
            <person name="Calhoun S."/>
            <person name="Haridas S."/>
            <person name="Kuo A."/>
            <person name="Mondo S."/>
            <person name="Pangilinan J."/>
            <person name="Riley R."/>
            <person name="LaButti K."/>
            <person name="Andreopoulos B."/>
            <person name="Lipzen A."/>
            <person name="Chen C."/>
            <person name="Yanf M."/>
            <person name="Daum C."/>
            <person name="Ng V."/>
            <person name="Clum A."/>
            <person name="Steindorff A."/>
            <person name="Ohm R."/>
            <person name="Martin F."/>
            <person name="Silar P."/>
            <person name="Natvig D."/>
            <person name="Lalanne C."/>
            <person name="Gautier V."/>
            <person name="Ament-velasquez S.L."/>
            <person name="Kruys A."/>
            <person name="Hutchinson M.I."/>
            <person name="Powell A.J."/>
            <person name="Barry K."/>
            <person name="Miller A.N."/>
            <person name="Grigoriev I.V."/>
            <person name="Debuchy R."/>
            <person name="Gladieux P."/>
            <person name="Thoren M.H."/>
            <person name="Johannesson H."/>
        </authorList>
    </citation>
    <scope>NUCLEOTIDE SEQUENCE</scope>
    <source>
        <strain evidence="9">SMH3187-1</strain>
    </source>
</reference>
<dbReference type="Pfam" id="PF20684">
    <property type="entry name" value="Fung_rhodopsin"/>
    <property type="match status" value="1"/>
</dbReference>
<feature type="transmembrane region" description="Helical" evidence="7">
    <location>
        <begin position="12"/>
        <end position="32"/>
    </location>
</feature>
<feature type="region of interest" description="Disordered" evidence="6">
    <location>
        <begin position="277"/>
        <end position="306"/>
    </location>
</feature>
<dbReference type="InterPro" id="IPR049326">
    <property type="entry name" value="Rhodopsin_dom_fungi"/>
</dbReference>
<gene>
    <name evidence="9" type="ORF">B0T18DRAFT_367185</name>
</gene>
<dbReference type="EMBL" id="JAUKUD010000004">
    <property type="protein sequence ID" value="KAK0745502.1"/>
    <property type="molecule type" value="Genomic_DNA"/>
</dbReference>
<evidence type="ECO:0000256" key="4">
    <source>
        <dbReference type="ARBA" id="ARBA00023136"/>
    </source>
</evidence>
<comment type="similarity">
    <text evidence="5">Belongs to the SAT4 family.</text>
</comment>
<feature type="domain" description="Rhodopsin" evidence="8">
    <location>
        <begin position="29"/>
        <end position="268"/>
    </location>
</feature>
<evidence type="ECO:0000313" key="9">
    <source>
        <dbReference type="EMBL" id="KAK0745502.1"/>
    </source>
</evidence>
<evidence type="ECO:0000259" key="8">
    <source>
        <dbReference type="Pfam" id="PF20684"/>
    </source>
</evidence>
<comment type="caution">
    <text evidence="9">The sequence shown here is derived from an EMBL/GenBank/DDBJ whole genome shotgun (WGS) entry which is preliminary data.</text>
</comment>
<evidence type="ECO:0000313" key="10">
    <source>
        <dbReference type="Proteomes" id="UP001172155"/>
    </source>
</evidence>
<dbReference type="AlphaFoldDB" id="A0AA40K4N3"/>
<sequence>MAMAWAAPGIGAFTLAVVLVILSTVFVALRFVSRRHILNIWGPTDWFMLVTLFFAYASTACVGAFAAYGMGHHVVDLRPDQLPPFVKVTYVISIVTNTSIALTKLSVLLLLLDIFVMFWYRKATYAVTAVASCYLVWVILSNTLACLPVRAFWDFSVPESERWCMPNRPKMLADSSVNAALDIAIFCLPLPLLRTSTLPLKQKLWLCVVFALGVIVCIASLLRFHFIDFEVLMADPTWAAVNISTWANVEINLAIMIACIPTLRPLVAKYCPRLVEPSSEPSDGDDSSRPPTFSSPTWRADMREHC</sequence>
<keyword evidence="10" id="KW-1185">Reference proteome</keyword>
<comment type="subcellular location">
    <subcellularLocation>
        <location evidence="1">Membrane</location>
        <topology evidence="1">Multi-pass membrane protein</topology>
    </subcellularLocation>
</comment>
<feature type="transmembrane region" description="Helical" evidence="7">
    <location>
        <begin position="44"/>
        <end position="68"/>
    </location>
</feature>
<evidence type="ECO:0000256" key="5">
    <source>
        <dbReference type="ARBA" id="ARBA00038359"/>
    </source>
</evidence>
<evidence type="ECO:0000256" key="6">
    <source>
        <dbReference type="SAM" id="MobiDB-lite"/>
    </source>
</evidence>
<evidence type="ECO:0000256" key="7">
    <source>
        <dbReference type="SAM" id="Phobius"/>
    </source>
</evidence>
<proteinExistence type="inferred from homology"/>
<evidence type="ECO:0000256" key="3">
    <source>
        <dbReference type="ARBA" id="ARBA00022989"/>
    </source>
</evidence>
<dbReference type="GO" id="GO:0016020">
    <property type="term" value="C:membrane"/>
    <property type="evidence" value="ECO:0007669"/>
    <property type="project" value="UniProtKB-SubCell"/>
</dbReference>
<keyword evidence="2 7" id="KW-0812">Transmembrane</keyword>
<feature type="transmembrane region" description="Helical" evidence="7">
    <location>
        <begin position="246"/>
        <end position="263"/>
    </location>
</feature>
<dbReference type="PANTHER" id="PTHR33048:SF47">
    <property type="entry name" value="INTEGRAL MEMBRANE PROTEIN-RELATED"/>
    <property type="match status" value="1"/>
</dbReference>